<feature type="chain" id="PRO_5045964169" description="Lactococcin 972 family bacteriocin" evidence="1">
    <location>
        <begin position="26"/>
        <end position="83"/>
    </location>
</feature>
<sequence>MKKRIASVALLAGVAVGALTTGAQAASQGNVLIPDHGTHMSWSTCQFWASVENGWAGEQQGVTGSYYYCSDAGNGTANLWHRN</sequence>
<evidence type="ECO:0000313" key="3">
    <source>
        <dbReference type="Proteomes" id="UP001496720"/>
    </source>
</evidence>
<name>A0ABV1T0U5_9ACTN</name>
<evidence type="ECO:0000256" key="1">
    <source>
        <dbReference type="SAM" id="SignalP"/>
    </source>
</evidence>
<reference evidence="2 3" key="1">
    <citation type="submission" date="2024-06" db="EMBL/GenBank/DDBJ databases">
        <title>The Natural Products Discovery Center: Release of the First 8490 Sequenced Strains for Exploring Actinobacteria Biosynthetic Diversity.</title>
        <authorList>
            <person name="Kalkreuter E."/>
            <person name="Kautsar S.A."/>
            <person name="Yang D."/>
            <person name="Bader C.D."/>
            <person name="Teijaro C.N."/>
            <person name="Fluegel L."/>
            <person name="Davis C.M."/>
            <person name="Simpson J.R."/>
            <person name="Lauterbach L."/>
            <person name="Steele A.D."/>
            <person name="Gui C."/>
            <person name="Meng S."/>
            <person name="Li G."/>
            <person name="Viehrig K."/>
            <person name="Ye F."/>
            <person name="Su P."/>
            <person name="Kiefer A.F."/>
            <person name="Nichols A."/>
            <person name="Cepeda A.J."/>
            <person name="Yan W."/>
            <person name="Fan B."/>
            <person name="Jiang Y."/>
            <person name="Adhikari A."/>
            <person name="Zheng C.-J."/>
            <person name="Schuster L."/>
            <person name="Cowan T.M."/>
            <person name="Smanski M.J."/>
            <person name="Chevrette M.G."/>
            <person name="De Carvalho L.P.S."/>
            <person name="Shen B."/>
        </authorList>
    </citation>
    <scope>NUCLEOTIDE SEQUENCE [LARGE SCALE GENOMIC DNA]</scope>
    <source>
        <strain evidence="2 3">NPDC001615</strain>
    </source>
</reference>
<dbReference type="Proteomes" id="UP001496720">
    <property type="component" value="Unassembled WGS sequence"/>
</dbReference>
<keyword evidence="3" id="KW-1185">Reference proteome</keyword>
<comment type="caution">
    <text evidence="2">The sequence shown here is derived from an EMBL/GenBank/DDBJ whole genome shotgun (WGS) entry which is preliminary data.</text>
</comment>
<protein>
    <recommendedName>
        <fullName evidence="4">Lactococcin 972 family bacteriocin</fullName>
    </recommendedName>
</protein>
<organism evidence="2 3">
    <name type="scientific">Streptomyces violaceorubidus</name>
    <dbReference type="NCBI Taxonomy" id="284042"/>
    <lineage>
        <taxon>Bacteria</taxon>
        <taxon>Bacillati</taxon>
        <taxon>Actinomycetota</taxon>
        <taxon>Actinomycetes</taxon>
        <taxon>Kitasatosporales</taxon>
        <taxon>Streptomycetaceae</taxon>
        <taxon>Streptomyces</taxon>
    </lineage>
</organism>
<dbReference type="RefSeq" id="WP_352149051.1">
    <property type="nucleotide sequence ID" value="NZ_JBEOZY010000028.1"/>
</dbReference>
<dbReference type="EMBL" id="JBEOZY010000028">
    <property type="protein sequence ID" value="MER6167603.1"/>
    <property type="molecule type" value="Genomic_DNA"/>
</dbReference>
<keyword evidence="1" id="KW-0732">Signal</keyword>
<accession>A0ABV1T0U5</accession>
<feature type="signal peptide" evidence="1">
    <location>
        <begin position="1"/>
        <end position="25"/>
    </location>
</feature>
<proteinExistence type="predicted"/>
<evidence type="ECO:0008006" key="4">
    <source>
        <dbReference type="Google" id="ProtNLM"/>
    </source>
</evidence>
<gene>
    <name evidence="2" type="ORF">ABT188_24160</name>
</gene>
<evidence type="ECO:0000313" key="2">
    <source>
        <dbReference type="EMBL" id="MER6167603.1"/>
    </source>
</evidence>